<dbReference type="AlphaFoldDB" id="W1NQ72"/>
<feature type="region of interest" description="Disordered" evidence="1">
    <location>
        <begin position="1"/>
        <end position="20"/>
    </location>
</feature>
<dbReference type="Gramene" id="ERM97558">
    <property type="protein sequence ID" value="ERM97558"/>
    <property type="gene ID" value="AMTR_s00200p00026430"/>
</dbReference>
<reference evidence="3" key="1">
    <citation type="journal article" date="2013" name="Science">
        <title>The Amborella genome and the evolution of flowering plants.</title>
        <authorList>
            <consortium name="Amborella Genome Project"/>
        </authorList>
    </citation>
    <scope>NUCLEOTIDE SEQUENCE [LARGE SCALE GENOMIC DNA]</scope>
</reference>
<evidence type="ECO:0000313" key="3">
    <source>
        <dbReference type="Proteomes" id="UP000017836"/>
    </source>
</evidence>
<gene>
    <name evidence="2" type="ORF">AMTR_s00200p00026430</name>
</gene>
<name>W1NQ72_AMBTC</name>
<proteinExistence type="predicted"/>
<keyword evidence="3" id="KW-1185">Reference proteome</keyword>
<accession>W1NQ72</accession>
<organism evidence="2 3">
    <name type="scientific">Amborella trichopoda</name>
    <dbReference type="NCBI Taxonomy" id="13333"/>
    <lineage>
        <taxon>Eukaryota</taxon>
        <taxon>Viridiplantae</taxon>
        <taxon>Streptophyta</taxon>
        <taxon>Embryophyta</taxon>
        <taxon>Tracheophyta</taxon>
        <taxon>Spermatophyta</taxon>
        <taxon>Magnoliopsida</taxon>
        <taxon>Amborellales</taxon>
        <taxon>Amborellaceae</taxon>
        <taxon>Amborella</taxon>
    </lineage>
</organism>
<dbReference type="EMBL" id="KI396072">
    <property type="protein sequence ID" value="ERM97558.1"/>
    <property type="molecule type" value="Genomic_DNA"/>
</dbReference>
<evidence type="ECO:0000256" key="1">
    <source>
        <dbReference type="SAM" id="MobiDB-lite"/>
    </source>
</evidence>
<feature type="region of interest" description="Disordered" evidence="1">
    <location>
        <begin position="43"/>
        <end position="69"/>
    </location>
</feature>
<dbReference type="HOGENOM" id="CLU_2443812_0_0_1"/>
<protein>
    <submittedName>
        <fullName evidence="2">Uncharacterized protein</fullName>
    </submittedName>
</protein>
<evidence type="ECO:0000313" key="2">
    <source>
        <dbReference type="EMBL" id="ERM97558.1"/>
    </source>
</evidence>
<sequence length="90" mass="9760">MTTRRAARASGGLRMRNPAGNYTQDDAIVIADDEPPMAVIEEEPGHVSNINPDEPSSSSRPPRSKRGARTLPLWSGSLYAGLVYLRGHCL</sequence>
<dbReference type="Proteomes" id="UP000017836">
    <property type="component" value="Unassembled WGS sequence"/>
</dbReference>